<dbReference type="AlphaFoldDB" id="A0A1M6MXL9"/>
<keyword evidence="3" id="KW-1185">Reference proteome</keyword>
<keyword evidence="1" id="KW-0812">Transmembrane</keyword>
<sequence>MTLVKFIVTIIGLIVCIRSKNKFSKYGTIFFLLLIVQFAYLFVEIKFFYPYFEDMLYNKVIDPETFGIYGSLVQLPEYILEGASLVAIIFGIVKSGN</sequence>
<evidence type="ECO:0000313" key="2">
    <source>
        <dbReference type="EMBL" id="SHJ88186.1"/>
    </source>
</evidence>
<dbReference type="RefSeq" id="WP_073051072.1">
    <property type="nucleotide sequence ID" value="NZ_FQZL01000051.1"/>
</dbReference>
<feature type="transmembrane region" description="Helical" evidence="1">
    <location>
        <begin position="28"/>
        <end position="52"/>
    </location>
</feature>
<dbReference type="Proteomes" id="UP000184052">
    <property type="component" value="Unassembled WGS sequence"/>
</dbReference>
<protein>
    <submittedName>
        <fullName evidence="2">Uncharacterized protein</fullName>
    </submittedName>
</protein>
<keyword evidence="1" id="KW-1133">Transmembrane helix</keyword>
<name>A0A1M6MXL9_9FIRM</name>
<dbReference type="EMBL" id="FQZL01000051">
    <property type="protein sequence ID" value="SHJ88186.1"/>
    <property type="molecule type" value="Genomic_DNA"/>
</dbReference>
<dbReference type="STRING" id="1121476.SAMN02745751_03626"/>
<reference evidence="2 3" key="1">
    <citation type="submission" date="2016-11" db="EMBL/GenBank/DDBJ databases">
        <authorList>
            <person name="Jaros S."/>
            <person name="Januszkiewicz K."/>
            <person name="Wedrychowicz H."/>
        </authorList>
    </citation>
    <scope>NUCLEOTIDE SEQUENCE [LARGE SCALE GENOMIC DNA]</scope>
    <source>
        <strain evidence="2 3">DSM 17477</strain>
    </source>
</reference>
<feature type="transmembrane region" description="Helical" evidence="1">
    <location>
        <begin position="72"/>
        <end position="93"/>
    </location>
</feature>
<keyword evidence="1" id="KW-0472">Membrane</keyword>
<evidence type="ECO:0000256" key="1">
    <source>
        <dbReference type="SAM" id="Phobius"/>
    </source>
</evidence>
<proteinExistence type="predicted"/>
<gene>
    <name evidence="2" type="ORF">SAMN02745751_03626</name>
</gene>
<organism evidence="2 3">
    <name type="scientific">Dethiosulfatibacter aminovorans DSM 17477</name>
    <dbReference type="NCBI Taxonomy" id="1121476"/>
    <lineage>
        <taxon>Bacteria</taxon>
        <taxon>Bacillati</taxon>
        <taxon>Bacillota</taxon>
        <taxon>Tissierellia</taxon>
        <taxon>Dethiosulfatibacter</taxon>
    </lineage>
</organism>
<evidence type="ECO:0000313" key="3">
    <source>
        <dbReference type="Proteomes" id="UP000184052"/>
    </source>
</evidence>
<accession>A0A1M6MXL9</accession>